<organism evidence="1 2">
    <name type="scientific">Botryotinia fuckeliana (strain T4)</name>
    <name type="common">Noble rot fungus</name>
    <name type="synonym">Botrytis cinerea</name>
    <dbReference type="NCBI Taxonomy" id="999810"/>
    <lineage>
        <taxon>Eukaryota</taxon>
        <taxon>Fungi</taxon>
        <taxon>Dikarya</taxon>
        <taxon>Ascomycota</taxon>
        <taxon>Pezizomycotina</taxon>
        <taxon>Leotiomycetes</taxon>
        <taxon>Helotiales</taxon>
        <taxon>Sclerotiniaceae</taxon>
        <taxon>Botrytis</taxon>
    </lineage>
</organism>
<dbReference type="EMBL" id="FQ790316">
    <property type="protein sequence ID" value="CCD49526.1"/>
    <property type="molecule type" value="Genomic_DNA"/>
</dbReference>
<dbReference type="InParanoid" id="G2YCA6"/>
<dbReference type="HOGENOM" id="CLU_2721931_0_0_1"/>
<gene>
    <name evidence="1" type="ORF">BofuT4_uP099030.1</name>
</gene>
<reference evidence="2" key="1">
    <citation type="journal article" date="2011" name="PLoS Genet.">
        <title>Genomic analysis of the necrotrophic fungal pathogens Sclerotinia sclerotiorum and Botrytis cinerea.</title>
        <authorList>
            <person name="Amselem J."/>
            <person name="Cuomo C.A."/>
            <person name="van Kan J.A."/>
            <person name="Viaud M."/>
            <person name="Benito E.P."/>
            <person name="Couloux A."/>
            <person name="Coutinho P.M."/>
            <person name="de Vries R.P."/>
            <person name="Dyer P.S."/>
            <person name="Fillinger S."/>
            <person name="Fournier E."/>
            <person name="Gout L."/>
            <person name="Hahn M."/>
            <person name="Kohn L."/>
            <person name="Lapalu N."/>
            <person name="Plummer K.M."/>
            <person name="Pradier J.M."/>
            <person name="Quevillon E."/>
            <person name="Sharon A."/>
            <person name="Simon A."/>
            <person name="ten Have A."/>
            <person name="Tudzynski B."/>
            <person name="Tudzynski P."/>
            <person name="Wincker P."/>
            <person name="Andrew M."/>
            <person name="Anthouard V."/>
            <person name="Beever R.E."/>
            <person name="Beffa R."/>
            <person name="Benoit I."/>
            <person name="Bouzid O."/>
            <person name="Brault B."/>
            <person name="Chen Z."/>
            <person name="Choquer M."/>
            <person name="Collemare J."/>
            <person name="Cotton P."/>
            <person name="Danchin E.G."/>
            <person name="Da Silva C."/>
            <person name="Gautier A."/>
            <person name="Giraud C."/>
            <person name="Giraud T."/>
            <person name="Gonzalez C."/>
            <person name="Grossetete S."/>
            <person name="Guldener U."/>
            <person name="Henrissat B."/>
            <person name="Howlett B.J."/>
            <person name="Kodira C."/>
            <person name="Kretschmer M."/>
            <person name="Lappartient A."/>
            <person name="Leroch M."/>
            <person name="Levis C."/>
            <person name="Mauceli E."/>
            <person name="Neuveglise C."/>
            <person name="Oeser B."/>
            <person name="Pearson M."/>
            <person name="Poulain J."/>
            <person name="Poussereau N."/>
            <person name="Quesneville H."/>
            <person name="Rascle C."/>
            <person name="Schumacher J."/>
            <person name="Segurens B."/>
            <person name="Sexton A."/>
            <person name="Silva E."/>
            <person name="Sirven C."/>
            <person name="Soanes D.M."/>
            <person name="Talbot N.J."/>
            <person name="Templeton M."/>
            <person name="Yandava C."/>
            <person name="Yarden O."/>
            <person name="Zeng Q."/>
            <person name="Rollins J.A."/>
            <person name="Lebrun M.H."/>
            <person name="Dickman M."/>
        </authorList>
    </citation>
    <scope>NUCLEOTIDE SEQUENCE [LARGE SCALE GENOMIC DNA]</scope>
    <source>
        <strain evidence="2">T4</strain>
    </source>
</reference>
<dbReference type="Proteomes" id="UP000008177">
    <property type="component" value="Unplaced contigs"/>
</dbReference>
<evidence type="ECO:0000313" key="2">
    <source>
        <dbReference type="Proteomes" id="UP000008177"/>
    </source>
</evidence>
<sequence>MDKFLFDQHLRDCTIVQENTTCFETFLYADPEYRTTVTEETLLEAEEFDDFLNQKGRFENRNQGCIGGIRLM</sequence>
<accession>G2YCA6</accession>
<evidence type="ECO:0000313" key="1">
    <source>
        <dbReference type="EMBL" id="CCD49526.1"/>
    </source>
</evidence>
<protein>
    <submittedName>
        <fullName evidence="1">Uncharacterized protein</fullName>
    </submittedName>
</protein>
<proteinExistence type="predicted"/>
<name>G2YCA6_BOTF4</name>
<dbReference type="AlphaFoldDB" id="G2YCA6"/>